<keyword evidence="1" id="KW-0812">Transmembrane</keyword>
<evidence type="ECO:0000313" key="2">
    <source>
        <dbReference type="EMBL" id="KAI1696695.1"/>
    </source>
</evidence>
<dbReference type="EMBL" id="JAKKPZ010000311">
    <property type="protein sequence ID" value="KAI1696695.1"/>
    <property type="molecule type" value="Genomic_DNA"/>
</dbReference>
<reference evidence="2" key="1">
    <citation type="submission" date="2022-01" db="EMBL/GenBank/DDBJ databases">
        <title>Genome Sequence Resource for Two Populations of Ditylenchus destructor, the Migratory Endoparasitic Phytonematode.</title>
        <authorList>
            <person name="Zhang H."/>
            <person name="Lin R."/>
            <person name="Xie B."/>
        </authorList>
    </citation>
    <scope>NUCLEOTIDE SEQUENCE</scope>
    <source>
        <strain evidence="2">BazhouSP</strain>
    </source>
</reference>
<sequence length="101" mass="11463">MTSYFVPTCELEMCPAGTMCMRPLLYTEPTVCVHKSFKLHEDLLKPPSPWLVIAELTLMCACLLLLVVLIVMEIVKCCRRQVKKSSRNIEMSHLGNLGDSY</sequence>
<protein>
    <submittedName>
        <fullName evidence="2">Uncharacterized protein</fullName>
    </submittedName>
</protein>
<dbReference type="Proteomes" id="UP001201812">
    <property type="component" value="Unassembled WGS sequence"/>
</dbReference>
<keyword evidence="3" id="KW-1185">Reference proteome</keyword>
<feature type="transmembrane region" description="Helical" evidence="1">
    <location>
        <begin position="50"/>
        <end position="75"/>
    </location>
</feature>
<dbReference type="AlphaFoldDB" id="A0AAD4QXQ4"/>
<gene>
    <name evidence="2" type="ORF">DdX_18903</name>
</gene>
<comment type="caution">
    <text evidence="2">The sequence shown here is derived from an EMBL/GenBank/DDBJ whole genome shotgun (WGS) entry which is preliminary data.</text>
</comment>
<evidence type="ECO:0000313" key="3">
    <source>
        <dbReference type="Proteomes" id="UP001201812"/>
    </source>
</evidence>
<keyword evidence="1" id="KW-0472">Membrane</keyword>
<keyword evidence="1" id="KW-1133">Transmembrane helix</keyword>
<evidence type="ECO:0000256" key="1">
    <source>
        <dbReference type="SAM" id="Phobius"/>
    </source>
</evidence>
<name>A0AAD4QXQ4_9BILA</name>
<proteinExistence type="predicted"/>
<accession>A0AAD4QXQ4</accession>
<organism evidence="2 3">
    <name type="scientific">Ditylenchus destructor</name>
    <dbReference type="NCBI Taxonomy" id="166010"/>
    <lineage>
        <taxon>Eukaryota</taxon>
        <taxon>Metazoa</taxon>
        <taxon>Ecdysozoa</taxon>
        <taxon>Nematoda</taxon>
        <taxon>Chromadorea</taxon>
        <taxon>Rhabditida</taxon>
        <taxon>Tylenchina</taxon>
        <taxon>Tylenchomorpha</taxon>
        <taxon>Sphaerularioidea</taxon>
        <taxon>Anguinidae</taxon>
        <taxon>Anguininae</taxon>
        <taxon>Ditylenchus</taxon>
    </lineage>
</organism>